<dbReference type="GO" id="GO:1990817">
    <property type="term" value="F:poly(A) RNA polymerase activity"/>
    <property type="evidence" value="ECO:0007669"/>
    <property type="project" value="UniProtKB-EC"/>
</dbReference>
<keyword evidence="6" id="KW-0460">Magnesium</keyword>
<evidence type="ECO:0000256" key="7">
    <source>
        <dbReference type="SAM" id="MobiDB-lite"/>
    </source>
</evidence>
<proteinExistence type="inferred from homology"/>
<dbReference type="Pfam" id="PF22600">
    <property type="entry name" value="MTPAP-like_central"/>
    <property type="match status" value="1"/>
</dbReference>
<dbReference type="PANTHER" id="PTHR23092">
    <property type="entry name" value="POLY(A) RNA POLYMERASE"/>
    <property type="match status" value="1"/>
</dbReference>
<evidence type="ECO:0000256" key="5">
    <source>
        <dbReference type="ARBA" id="ARBA00022723"/>
    </source>
</evidence>
<keyword evidence="5" id="KW-0479">Metal-binding</keyword>
<evidence type="ECO:0000313" key="10">
    <source>
        <dbReference type="EMBL" id="GBG58863.1"/>
    </source>
</evidence>
<dbReference type="EMBL" id="BFEA01000001">
    <property type="protein sequence ID" value="GBG58863.1"/>
    <property type="molecule type" value="Genomic_DNA"/>
</dbReference>
<evidence type="ECO:0000256" key="1">
    <source>
        <dbReference type="ARBA" id="ARBA00001936"/>
    </source>
</evidence>
<dbReference type="AlphaFoldDB" id="A0A388JM81"/>
<evidence type="ECO:0000259" key="8">
    <source>
        <dbReference type="Pfam" id="PF03828"/>
    </source>
</evidence>
<protein>
    <recommendedName>
        <fullName evidence="3">polynucleotide adenylyltransferase</fullName>
        <ecNumber evidence="3">2.7.7.19</ecNumber>
    </recommendedName>
</protein>
<sequence>MSHSCGSFSYFKLAPLLAQPSGFDDDPGDRSKTPQAGLDPDEAKRRRQKEGGGGGGGGGEGEGADDEHEGGMSESERERKQVKTEGGVGEEGGILNDHGKTREGEEGEGGDEGESGGQEDTAGKEQSRGSIMPARFPLPPLNDPSLGWMDHAKGKGELGEAGGRKEFWADTILRKRRRRGSSASMAPSKEDGMKDSMGAADGDGSSYVDTIYIEDEDDDEDDDVYVVKEKRKKKVHLIVIDDEEEEGGKGRRLSNVKLEEEEEEVVKHMVGDAEEEEEEEEEEEKEAEEEEKEAEEGEEEGEEEEGEEEEREEEEREEEEGEEEEGEEEGEEGEEELTADVEEEVGEEAEETEREEGEKESEGENGISEPLEDEEGLGDGAFEEYLALGDQSDEDIGGKHGAAAIAIARGADDAAAGSDDGAEKERLAQTGGGEIGEVDDRRLRNLQPWTPVGRKGVFLRSPLLQLHQDIVDFMDFVTPTEQEQEMRSAAVRRVQDVVTGIWPSCKVVVFGSFATGLYLPTSDVDVVVLNSNVGAPVTGLRAVASGLSRNRVAKKIQVIGKARVPIVKFVESESGISFDISFDLMNGPDAADFIKKCIRELPPLRPLTLVLKIFLQQRELNEVYTGGIGSYALLVMVMASLQLHPSRRGVNSVGIRNALEGNLGILLLDFFELYGRGLNLRDVGVSCRSGGRFYPKRSTRMFNPDKPFLLSVEDPQTPENDIGKSSFNFSKVRAAFIHAYTKLTAAHDEECGGGMLGRIIRVDKILSDRKMPEQSLPPFIPNPTTGGICGDFSNVLDAIAGESMKGRQREEQVGKKKNKRKRKQASNEVKMTSDPTGDAQRLTKKQRKALREEPRVPKEGKGPKGVGKDRGMNRKYKGGHAARFAGHLCPSGDRTSSEGCGALPLSLHLPTLAVKGNMDQLGVFPNLKRKSSAPIGNGRIGGNSEWRIEAVEEDWLLQALASSN</sequence>
<dbReference type="CDD" id="cd05402">
    <property type="entry name" value="NT_PAP_TUTase"/>
    <property type="match status" value="1"/>
</dbReference>
<dbReference type="PANTHER" id="PTHR23092:SF15">
    <property type="entry name" value="INACTIVE NON-CANONICAL POLY(A) RNA POLYMERASE PROTEIN TRF4-2-RELATED"/>
    <property type="match status" value="1"/>
</dbReference>
<evidence type="ECO:0000256" key="6">
    <source>
        <dbReference type="ARBA" id="ARBA00022842"/>
    </source>
</evidence>
<dbReference type="Proteomes" id="UP000265515">
    <property type="component" value="Unassembled WGS sequence"/>
</dbReference>
<dbReference type="GO" id="GO:0043634">
    <property type="term" value="P:polyadenylation-dependent ncRNA catabolic process"/>
    <property type="evidence" value="ECO:0007669"/>
    <property type="project" value="TreeGrafter"/>
</dbReference>
<evidence type="ECO:0000256" key="4">
    <source>
        <dbReference type="ARBA" id="ARBA00022679"/>
    </source>
</evidence>
<organism evidence="10 11">
    <name type="scientific">Chara braunii</name>
    <name type="common">Braun's stonewort</name>
    <dbReference type="NCBI Taxonomy" id="69332"/>
    <lineage>
        <taxon>Eukaryota</taxon>
        <taxon>Viridiplantae</taxon>
        <taxon>Streptophyta</taxon>
        <taxon>Charophyceae</taxon>
        <taxon>Charales</taxon>
        <taxon>Characeae</taxon>
        <taxon>Chara</taxon>
    </lineage>
</organism>
<reference evidence="10 11" key="1">
    <citation type="journal article" date="2018" name="Cell">
        <title>The Chara Genome: Secondary Complexity and Implications for Plant Terrestrialization.</title>
        <authorList>
            <person name="Nishiyama T."/>
            <person name="Sakayama H."/>
            <person name="Vries J.D."/>
            <person name="Buschmann H."/>
            <person name="Saint-Marcoux D."/>
            <person name="Ullrich K.K."/>
            <person name="Haas F.B."/>
            <person name="Vanderstraeten L."/>
            <person name="Becker D."/>
            <person name="Lang D."/>
            <person name="Vosolsobe S."/>
            <person name="Rombauts S."/>
            <person name="Wilhelmsson P.K.I."/>
            <person name="Janitza P."/>
            <person name="Kern R."/>
            <person name="Heyl A."/>
            <person name="Rumpler F."/>
            <person name="Villalobos L.I.A.C."/>
            <person name="Clay J.M."/>
            <person name="Skokan R."/>
            <person name="Toyoda A."/>
            <person name="Suzuki Y."/>
            <person name="Kagoshima H."/>
            <person name="Schijlen E."/>
            <person name="Tajeshwar N."/>
            <person name="Catarino B."/>
            <person name="Hetherington A.J."/>
            <person name="Saltykova A."/>
            <person name="Bonnot C."/>
            <person name="Breuninger H."/>
            <person name="Symeonidi A."/>
            <person name="Radhakrishnan G.V."/>
            <person name="Van Nieuwerburgh F."/>
            <person name="Deforce D."/>
            <person name="Chang C."/>
            <person name="Karol K.G."/>
            <person name="Hedrich R."/>
            <person name="Ulvskov P."/>
            <person name="Glockner G."/>
            <person name="Delwiche C.F."/>
            <person name="Petrasek J."/>
            <person name="Van de Peer Y."/>
            <person name="Friml J."/>
            <person name="Beilby M."/>
            <person name="Dolan L."/>
            <person name="Kohara Y."/>
            <person name="Sugano S."/>
            <person name="Fujiyama A."/>
            <person name="Delaux P.-M."/>
            <person name="Quint M."/>
            <person name="TheiBen G."/>
            <person name="Hagemann M."/>
            <person name="Harholt J."/>
            <person name="Dunand C."/>
            <person name="Zachgo S."/>
            <person name="Langdale J."/>
            <person name="Maumus F."/>
            <person name="Straeten D.V.D."/>
            <person name="Gould S.B."/>
            <person name="Rensing S.A."/>
        </authorList>
    </citation>
    <scope>NUCLEOTIDE SEQUENCE [LARGE SCALE GENOMIC DNA]</scope>
    <source>
        <strain evidence="10 11">S276</strain>
    </source>
</reference>
<feature type="domain" description="PAP-associated" evidence="8">
    <location>
        <begin position="662"/>
        <end position="720"/>
    </location>
</feature>
<accession>A0A388JM81</accession>
<dbReference type="GO" id="GO:0031499">
    <property type="term" value="C:TRAMP complex"/>
    <property type="evidence" value="ECO:0007669"/>
    <property type="project" value="TreeGrafter"/>
</dbReference>
<feature type="compositionally biased region" description="Basic and acidic residues" evidence="7">
    <location>
        <begin position="849"/>
        <end position="872"/>
    </location>
</feature>
<feature type="region of interest" description="Disordered" evidence="7">
    <location>
        <begin position="803"/>
        <end position="872"/>
    </location>
</feature>
<gene>
    <name evidence="10" type="ORF">CBR_g262</name>
</gene>
<dbReference type="GO" id="GO:0031123">
    <property type="term" value="P:RNA 3'-end processing"/>
    <property type="evidence" value="ECO:0007669"/>
    <property type="project" value="TreeGrafter"/>
</dbReference>
<evidence type="ECO:0000313" key="11">
    <source>
        <dbReference type="Proteomes" id="UP000265515"/>
    </source>
</evidence>
<dbReference type="InterPro" id="IPR045862">
    <property type="entry name" value="Trf4-like"/>
</dbReference>
<evidence type="ECO:0000256" key="3">
    <source>
        <dbReference type="ARBA" id="ARBA00012388"/>
    </source>
</evidence>
<feature type="compositionally biased region" description="Basic residues" evidence="7">
    <location>
        <begin position="815"/>
        <end position="824"/>
    </location>
</feature>
<dbReference type="GO" id="GO:0046872">
    <property type="term" value="F:metal ion binding"/>
    <property type="evidence" value="ECO:0007669"/>
    <property type="project" value="UniProtKB-KW"/>
</dbReference>
<feature type="compositionally biased region" description="Acidic residues" evidence="7">
    <location>
        <begin position="272"/>
        <end position="355"/>
    </location>
</feature>
<feature type="region of interest" description="Disordered" evidence="7">
    <location>
        <begin position="18"/>
        <end position="206"/>
    </location>
</feature>
<dbReference type="GO" id="GO:0003729">
    <property type="term" value="F:mRNA binding"/>
    <property type="evidence" value="ECO:0007669"/>
    <property type="project" value="TreeGrafter"/>
</dbReference>
<dbReference type="SUPFAM" id="SSF81631">
    <property type="entry name" value="PAP/OAS1 substrate-binding domain"/>
    <property type="match status" value="1"/>
</dbReference>
<dbReference type="Gene3D" id="3.30.460.10">
    <property type="entry name" value="Beta Polymerase, domain 2"/>
    <property type="match status" value="1"/>
</dbReference>
<comment type="similarity">
    <text evidence="2">Belongs to the DNA polymerase type-B-like family.</text>
</comment>
<dbReference type="SUPFAM" id="SSF81301">
    <property type="entry name" value="Nucleotidyltransferase"/>
    <property type="match status" value="1"/>
</dbReference>
<feature type="compositionally biased region" description="Polar residues" evidence="7">
    <location>
        <begin position="826"/>
        <end position="835"/>
    </location>
</feature>
<dbReference type="EC" id="2.7.7.19" evidence="3"/>
<dbReference type="Gene3D" id="1.10.1410.10">
    <property type="match status" value="1"/>
</dbReference>
<comment type="cofactor">
    <cofactor evidence="1">
        <name>Mn(2+)</name>
        <dbReference type="ChEBI" id="CHEBI:29035"/>
    </cofactor>
</comment>
<feature type="compositionally biased region" description="Basic and acidic residues" evidence="7">
    <location>
        <begin position="804"/>
        <end position="814"/>
    </location>
</feature>
<feature type="region of interest" description="Disordered" evidence="7">
    <location>
        <begin position="240"/>
        <end position="377"/>
    </location>
</feature>
<feature type="compositionally biased region" description="Acidic residues" evidence="7">
    <location>
        <begin position="105"/>
        <end position="114"/>
    </location>
</feature>
<feature type="compositionally biased region" description="Basic and acidic residues" evidence="7">
    <location>
        <begin position="69"/>
        <end position="83"/>
    </location>
</feature>
<dbReference type="OrthoDB" id="273917at2759"/>
<feature type="domain" description="Poly(A) RNA polymerase mitochondrial-like central palm" evidence="9">
    <location>
        <begin position="466"/>
        <end position="587"/>
    </location>
</feature>
<keyword evidence="4" id="KW-0808">Transferase</keyword>
<evidence type="ECO:0000259" key="9">
    <source>
        <dbReference type="Pfam" id="PF22600"/>
    </source>
</evidence>
<dbReference type="InterPro" id="IPR054708">
    <property type="entry name" value="MTPAP-like_central"/>
</dbReference>
<dbReference type="InterPro" id="IPR002058">
    <property type="entry name" value="PAP_assoc"/>
</dbReference>
<comment type="caution">
    <text evidence="10">The sequence shown here is derived from an EMBL/GenBank/DDBJ whole genome shotgun (WGS) entry which is preliminary data.</text>
</comment>
<feature type="compositionally biased region" description="Basic and acidic residues" evidence="7">
    <location>
        <begin position="150"/>
        <end position="168"/>
    </location>
</feature>
<dbReference type="STRING" id="69332.A0A388JM81"/>
<dbReference type="GO" id="GO:0005730">
    <property type="term" value="C:nucleolus"/>
    <property type="evidence" value="ECO:0007669"/>
    <property type="project" value="TreeGrafter"/>
</dbReference>
<dbReference type="Gramene" id="GBG58863">
    <property type="protein sequence ID" value="GBG58863"/>
    <property type="gene ID" value="CBR_g262"/>
</dbReference>
<feature type="compositionally biased region" description="Gly residues" evidence="7">
    <location>
        <begin position="51"/>
        <end position="61"/>
    </location>
</feature>
<dbReference type="Pfam" id="PF03828">
    <property type="entry name" value="PAP_assoc"/>
    <property type="match status" value="1"/>
</dbReference>
<name>A0A388JM81_CHABU</name>
<dbReference type="FunFam" id="3.30.460.10:FF:000006">
    <property type="entry name" value="non-canonical poly(A) RNA polymerase PAPD5"/>
    <property type="match status" value="1"/>
</dbReference>
<keyword evidence="11" id="KW-1185">Reference proteome</keyword>
<dbReference type="InterPro" id="IPR043519">
    <property type="entry name" value="NT_sf"/>
</dbReference>
<evidence type="ECO:0000256" key="2">
    <source>
        <dbReference type="ARBA" id="ARBA00008593"/>
    </source>
</evidence>